<dbReference type="Gene3D" id="3.30.565.10">
    <property type="entry name" value="Histidine kinase-like ATPase, C-terminal domain"/>
    <property type="match status" value="1"/>
</dbReference>
<dbReference type="RefSeq" id="WP_164335896.1">
    <property type="nucleotide sequence ID" value="NZ_JAAGMU010000972.1"/>
</dbReference>
<dbReference type="FunFam" id="3.30.565.10:FF:000028">
    <property type="entry name" value="PAS sensor protein"/>
    <property type="match status" value="1"/>
</dbReference>
<dbReference type="PANTHER" id="PTHR35526">
    <property type="entry name" value="ANTI-SIGMA-F FACTOR RSBW-RELATED"/>
    <property type="match status" value="1"/>
</dbReference>
<evidence type="ECO:0000313" key="3">
    <source>
        <dbReference type="EMBL" id="NEC81143.1"/>
    </source>
</evidence>
<name>A0A6G3U5W4_9ACTN</name>
<gene>
    <name evidence="3" type="ORF">G3I38_18395</name>
</gene>
<keyword evidence="1" id="KW-0723">Serine/threonine-protein kinase</keyword>
<dbReference type="InterPro" id="IPR050267">
    <property type="entry name" value="Anti-sigma-factor_SerPK"/>
</dbReference>
<keyword evidence="1" id="KW-0418">Kinase</keyword>
<comment type="caution">
    <text evidence="3">The sequence shown here is derived from an EMBL/GenBank/DDBJ whole genome shotgun (WGS) entry which is preliminary data.</text>
</comment>
<dbReference type="PANTHER" id="PTHR35526:SF3">
    <property type="entry name" value="ANTI-SIGMA-F FACTOR RSBW"/>
    <property type="match status" value="1"/>
</dbReference>
<reference evidence="3" key="1">
    <citation type="submission" date="2020-01" db="EMBL/GenBank/DDBJ databases">
        <title>Insect and environment-associated Actinomycetes.</title>
        <authorList>
            <person name="Currrie C."/>
            <person name="Chevrette M."/>
            <person name="Carlson C."/>
            <person name="Stubbendieck R."/>
            <person name="Wendt-Pienkowski E."/>
        </authorList>
    </citation>
    <scope>NUCLEOTIDE SEQUENCE</scope>
    <source>
        <strain evidence="3">SID7958</strain>
    </source>
</reference>
<evidence type="ECO:0000259" key="2">
    <source>
        <dbReference type="Pfam" id="PF13581"/>
    </source>
</evidence>
<sequence>RTLDARHTAGWDVAPEPAAVSGVRAAVVRTLDDWGLSVLAPVTELIVGELAANAVRHAAPPVRVRLIRDRALICEVSDGSSTSPHLRRAASTDEGGRGLFMVARLADRWGTRYTPQGKVVWTEQSLPRGPA</sequence>
<evidence type="ECO:0000256" key="1">
    <source>
        <dbReference type="ARBA" id="ARBA00022527"/>
    </source>
</evidence>
<dbReference type="SUPFAM" id="SSF55874">
    <property type="entry name" value="ATPase domain of HSP90 chaperone/DNA topoisomerase II/histidine kinase"/>
    <property type="match status" value="1"/>
</dbReference>
<keyword evidence="3" id="KW-0067">ATP-binding</keyword>
<dbReference type="CDD" id="cd16936">
    <property type="entry name" value="HATPase_RsbW-like"/>
    <property type="match status" value="1"/>
</dbReference>
<dbReference type="InterPro" id="IPR003594">
    <property type="entry name" value="HATPase_dom"/>
</dbReference>
<organism evidence="3">
    <name type="scientific">Streptomyces sp. SID7958</name>
    <dbReference type="NCBI Taxonomy" id="2706093"/>
    <lineage>
        <taxon>Bacteria</taxon>
        <taxon>Bacillati</taxon>
        <taxon>Actinomycetota</taxon>
        <taxon>Actinomycetes</taxon>
        <taxon>Kitasatosporales</taxon>
        <taxon>Streptomycetaceae</taxon>
        <taxon>Streptomyces</taxon>
    </lineage>
</organism>
<keyword evidence="3" id="KW-0547">Nucleotide-binding</keyword>
<dbReference type="GO" id="GO:0004674">
    <property type="term" value="F:protein serine/threonine kinase activity"/>
    <property type="evidence" value="ECO:0007669"/>
    <property type="project" value="UniProtKB-KW"/>
</dbReference>
<dbReference type="GO" id="GO:0005524">
    <property type="term" value="F:ATP binding"/>
    <property type="evidence" value="ECO:0007669"/>
    <property type="project" value="UniProtKB-KW"/>
</dbReference>
<accession>A0A6G3U5W4</accession>
<dbReference type="EMBL" id="JAAGMU010000972">
    <property type="protein sequence ID" value="NEC81143.1"/>
    <property type="molecule type" value="Genomic_DNA"/>
</dbReference>
<proteinExistence type="predicted"/>
<dbReference type="Pfam" id="PF13581">
    <property type="entry name" value="HATPase_c_2"/>
    <property type="match status" value="1"/>
</dbReference>
<feature type="non-terminal residue" evidence="3">
    <location>
        <position position="1"/>
    </location>
</feature>
<keyword evidence="1" id="KW-0808">Transferase</keyword>
<dbReference type="AlphaFoldDB" id="A0A6G3U5W4"/>
<protein>
    <submittedName>
        <fullName evidence="3">ATP-binding protein</fullName>
    </submittedName>
</protein>
<dbReference type="InterPro" id="IPR036890">
    <property type="entry name" value="HATPase_C_sf"/>
</dbReference>
<feature type="domain" description="Histidine kinase/HSP90-like ATPase" evidence="2">
    <location>
        <begin position="14"/>
        <end position="121"/>
    </location>
</feature>